<protein>
    <submittedName>
        <fullName evidence="2">Uncharacterized protein</fullName>
    </submittedName>
</protein>
<accession>A0A7W9F071</accession>
<reference evidence="2 3" key="1">
    <citation type="submission" date="2020-08" db="EMBL/GenBank/DDBJ databases">
        <title>Genomic Encyclopedia of Type Strains, Phase IV (KMG-IV): sequencing the most valuable type-strain genomes for metagenomic binning, comparative biology and taxonomic classification.</title>
        <authorList>
            <person name="Goeker M."/>
        </authorList>
    </citation>
    <scope>NUCLEOTIDE SEQUENCE [LARGE SCALE GENOMIC DNA]</scope>
    <source>
        <strain evidence="2 3">DSM 101064</strain>
    </source>
</reference>
<dbReference type="RefSeq" id="WP_183529068.1">
    <property type="nucleotide sequence ID" value="NZ_JACIJM010000005.1"/>
</dbReference>
<evidence type="ECO:0000313" key="3">
    <source>
        <dbReference type="Proteomes" id="UP000535415"/>
    </source>
</evidence>
<comment type="caution">
    <text evidence="2">The sequence shown here is derived from an EMBL/GenBank/DDBJ whole genome shotgun (WGS) entry which is preliminary data.</text>
</comment>
<sequence>MADVLSTSLVFPALFLALVGWLVPKLLSTVMPEGVKPLLVLSILSVLIMVVITSGLFVFLYLAQGATLSLFTQASFGDNMMFLLRLSVSAGIIWAPIMVLSIAGLPRTWTSVEW</sequence>
<keyword evidence="1" id="KW-0812">Transmembrane</keyword>
<dbReference type="EMBL" id="JACIJM010000005">
    <property type="protein sequence ID" value="MBB5722636.1"/>
    <property type="molecule type" value="Genomic_DNA"/>
</dbReference>
<gene>
    <name evidence="2" type="ORF">FHS72_002262</name>
</gene>
<evidence type="ECO:0000256" key="1">
    <source>
        <dbReference type="SAM" id="Phobius"/>
    </source>
</evidence>
<dbReference type="Proteomes" id="UP000535415">
    <property type="component" value="Unassembled WGS sequence"/>
</dbReference>
<name>A0A7W9F071_9RHOB</name>
<dbReference type="AlphaFoldDB" id="A0A7W9F071"/>
<feature type="transmembrane region" description="Helical" evidence="1">
    <location>
        <begin position="38"/>
        <end position="62"/>
    </location>
</feature>
<keyword evidence="1" id="KW-0472">Membrane</keyword>
<evidence type="ECO:0000313" key="2">
    <source>
        <dbReference type="EMBL" id="MBB5722636.1"/>
    </source>
</evidence>
<proteinExistence type="predicted"/>
<keyword evidence="1" id="KW-1133">Transmembrane helix</keyword>
<keyword evidence="3" id="KW-1185">Reference proteome</keyword>
<feature type="transmembrane region" description="Helical" evidence="1">
    <location>
        <begin position="82"/>
        <end position="105"/>
    </location>
</feature>
<organism evidence="2 3">
    <name type="scientific">Yoonia ponticola</name>
    <dbReference type="NCBI Taxonomy" id="1524255"/>
    <lineage>
        <taxon>Bacteria</taxon>
        <taxon>Pseudomonadati</taxon>
        <taxon>Pseudomonadota</taxon>
        <taxon>Alphaproteobacteria</taxon>
        <taxon>Rhodobacterales</taxon>
        <taxon>Paracoccaceae</taxon>
        <taxon>Yoonia</taxon>
    </lineage>
</organism>